<evidence type="ECO:0000256" key="1">
    <source>
        <dbReference type="SAM" id="SignalP"/>
    </source>
</evidence>
<dbReference type="PANTHER" id="PTHR31157:SF1">
    <property type="entry name" value="SCP DOMAIN-CONTAINING PROTEIN"/>
    <property type="match status" value="1"/>
</dbReference>
<feature type="domain" description="SCP" evidence="2">
    <location>
        <begin position="29"/>
        <end position="163"/>
    </location>
</feature>
<dbReference type="OrthoDB" id="68195at2"/>
<evidence type="ECO:0000313" key="3">
    <source>
        <dbReference type="EMBL" id="SSY70625.1"/>
    </source>
</evidence>
<protein>
    <submittedName>
        <fullName evidence="3">Uncharacterized protein, YkwD family</fullName>
    </submittedName>
</protein>
<accession>A0A376BLV8</accession>
<dbReference type="CDD" id="cd05379">
    <property type="entry name" value="CAP_bacterial"/>
    <property type="match status" value="1"/>
</dbReference>
<dbReference type="InterPro" id="IPR035940">
    <property type="entry name" value="CAP_sf"/>
</dbReference>
<dbReference type="RefSeq" id="WP_034295155.1">
    <property type="nucleotide sequence ID" value="NZ_CP091519.2"/>
</dbReference>
<keyword evidence="4" id="KW-1185">Reference proteome</keyword>
<dbReference type="SUPFAM" id="SSF55797">
    <property type="entry name" value="PR-1-like"/>
    <property type="match status" value="1"/>
</dbReference>
<dbReference type="Gene3D" id="3.40.33.10">
    <property type="entry name" value="CAP"/>
    <property type="match status" value="1"/>
</dbReference>
<dbReference type="PANTHER" id="PTHR31157">
    <property type="entry name" value="SCP DOMAIN-CONTAINING PROTEIN"/>
    <property type="match status" value="1"/>
</dbReference>
<dbReference type="EMBL" id="UFSO01000002">
    <property type="protein sequence ID" value="SSY70625.1"/>
    <property type="molecule type" value="Genomic_DNA"/>
</dbReference>
<feature type="signal peptide" evidence="1">
    <location>
        <begin position="1"/>
        <end position="17"/>
    </location>
</feature>
<dbReference type="PROSITE" id="PS51257">
    <property type="entry name" value="PROKAR_LIPOPROTEIN"/>
    <property type="match status" value="1"/>
</dbReference>
<evidence type="ECO:0000259" key="2">
    <source>
        <dbReference type="SMART" id="SM00198"/>
    </source>
</evidence>
<gene>
    <name evidence="3" type="ORF">NCTC10283_00727</name>
</gene>
<dbReference type="STRING" id="1120980.GCA_000745955_02303"/>
<dbReference type="Proteomes" id="UP000254209">
    <property type="component" value="Unassembled WGS sequence"/>
</dbReference>
<dbReference type="SMART" id="SM00198">
    <property type="entry name" value="SCP"/>
    <property type="match status" value="1"/>
</dbReference>
<reference evidence="3 4" key="1">
    <citation type="submission" date="2018-06" db="EMBL/GenBank/DDBJ databases">
        <authorList>
            <consortium name="Pathogen Informatics"/>
            <person name="Doyle S."/>
        </authorList>
    </citation>
    <scope>NUCLEOTIDE SEQUENCE [LARGE SCALE GENOMIC DNA]</scope>
    <source>
        <strain evidence="3 4">NCTC10283</strain>
    </source>
</reference>
<organism evidence="3 4">
    <name type="scientific">Alysiella crassa</name>
    <dbReference type="NCBI Taxonomy" id="153491"/>
    <lineage>
        <taxon>Bacteria</taxon>
        <taxon>Pseudomonadati</taxon>
        <taxon>Pseudomonadota</taxon>
        <taxon>Betaproteobacteria</taxon>
        <taxon>Neisseriales</taxon>
        <taxon>Neisseriaceae</taxon>
        <taxon>Alysiella</taxon>
    </lineage>
</organism>
<feature type="chain" id="PRO_5016946256" evidence="1">
    <location>
        <begin position="18"/>
        <end position="169"/>
    </location>
</feature>
<dbReference type="Pfam" id="PF00188">
    <property type="entry name" value="CAP"/>
    <property type="match status" value="1"/>
</dbReference>
<name>A0A376BLV8_9NEIS</name>
<keyword evidence="1" id="KW-0732">Signal</keyword>
<evidence type="ECO:0000313" key="4">
    <source>
        <dbReference type="Proteomes" id="UP000254209"/>
    </source>
</evidence>
<proteinExistence type="predicted"/>
<dbReference type="AlphaFoldDB" id="A0A376BLV8"/>
<dbReference type="InterPro" id="IPR014044">
    <property type="entry name" value="CAP_dom"/>
</dbReference>
<sequence>MKLLSISMVMSSLVLSACTIQSTPKPRPNTSNEMLNLINQARSQARQCGGRHFQAAPPLRWNDALARAAQKHAQDMADNNYFEHKSRDGRSPFERMKAEGYRYMSAAENIAQGNRNAQDAVNNWLTSAGHCANIMNPNFREVGMAVAHNKAMYVATPRIYWVQNFAAPR</sequence>